<evidence type="ECO:0000313" key="3">
    <source>
        <dbReference type="EMBL" id="USS84733.1"/>
    </source>
</evidence>
<dbReference type="InterPro" id="IPR018580">
    <property type="entry name" value="Uncharacterised_YfhO"/>
</dbReference>
<dbReference type="Proteomes" id="UP001056707">
    <property type="component" value="Chromosome"/>
</dbReference>
<proteinExistence type="predicted"/>
<keyword evidence="1" id="KW-0812">Transmembrane</keyword>
<dbReference type="Pfam" id="PF09586">
    <property type="entry name" value="YfhO"/>
    <property type="match status" value="2"/>
</dbReference>
<reference evidence="3" key="1">
    <citation type="submission" date="2022-05" db="EMBL/GenBank/DDBJ databases">
        <authorList>
            <person name="Oliphant S.A."/>
            <person name="Watson-Haigh N.S."/>
            <person name="Sumby K.M."/>
            <person name="Gardner J.M."/>
            <person name="Jiranek V."/>
        </authorList>
    </citation>
    <scope>NUCLEOTIDE SEQUENCE</scope>
    <source>
        <strain evidence="3">KI16_H9</strain>
    </source>
</reference>
<keyword evidence="2" id="KW-0732">Signal</keyword>
<sequence length="535" mass="60998">MFLSLLTILPLFHYPALASNPGYDGQFHVARITESFINVKNGGIFKAYPDLMTHSFGSFGYPQNIFYPLILFIPEIIIHLIVGNGYLAFLLFTFLCEFLIFISMFFCSFKISKNRMLAIIASLLYGLGHFTLSIIFFYRSLGGMLDFIFLPIVFYGVYQLTLKNYRKWWILAFGMSGVILSDLPDSLVIFSFIIFSLGLAFLGKNWKETVIKRCSYLIVAGIVTLLLTSFFIIPLVQNLLYIKDITVNINDLYSSSISIMDLILPKTLSSYAIGILGGIIIIGIIAFWTKLSAFFKYLSIELLLFIVLTSNVFPWQLLQHNFKFLQFTGRFLYVITFLIAFIGAKLICMVLTNKSDRLLIITILSVCGILAVTSINLNNVKKPAENGFTLVSWKDFDQNSLSCNTLDYLPKETNHDKDLLSKHSIPVVNKGKDLVQLDYSNSYNKIDYRIKTNRNYSSIYLPAAYYPGFHVYVNDKEQKINVGKNKLIKVKVNKGINDIQIKYQKTTIQKLTIVISILALISTLFYIMKTNKKSK</sequence>
<gene>
    <name evidence="3" type="ORF">M3M35_05355</name>
</gene>
<dbReference type="PANTHER" id="PTHR38454:SF1">
    <property type="entry name" value="INTEGRAL MEMBRANE PROTEIN"/>
    <property type="match status" value="1"/>
</dbReference>
<evidence type="ECO:0000313" key="4">
    <source>
        <dbReference type="Proteomes" id="UP001056707"/>
    </source>
</evidence>
<feature type="transmembrane region" description="Helical" evidence="1">
    <location>
        <begin position="358"/>
        <end position="377"/>
    </location>
</feature>
<feature type="transmembrane region" description="Helical" evidence="1">
    <location>
        <begin position="214"/>
        <end position="236"/>
    </location>
</feature>
<feature type="transmembrane region" description="Helical" evidence="1">
    <location>
        <begin position="65"/>
        <end position="82"/>
    </location>
</feature>
<feature type="chain" id="PRO_5047193980" evidence="2">
    <location>
        <begin position="19"/>
        <end position="535"/>
    </location>
</feature>
<organism evidence="3 4">
    <name type="scientific">Fructilactobacillus myrtifloralis</name>
    <dbReference type="NCBI Taxonomy" id="2940301"/>
    <lineage>
        <taxon>Bacteria</taxon>
        <taxon>Bacillati</taxon>
        <taxon>Bacillota</taxon>
        <taxon>Bacilli</taxon>
        <taxon>Lactobacillales</taxon>
        <taxon>Lactobacillaceae</taxon>
        <taxon>Fructilactobacillus</taxon>
    </lineage>
</organism>
<protein>
    <submittedName>
        <fullName evidence="3">YfhO family protein</fullName>
    </submittedName>
</protein>
<evidence type="ECO:0000256" key="2">
    <source>
        <dbReference type="SAM" id="SignalP"/>
    </source>
</evidence>
<keyword evidence="1" id="KW-0472">Membrane</keyword>
<dbReference type="EMBL" id="CP097116">
    <property type="protein sequence ID" value="USS84733.1"/>
    <property type="molecule type" value="Genomic_DNA"/>
</dbReference>
<evidence type="ECO:0000256" key="1">
    <source>
        <dbReference type="SAM" id="Phobius"/>
    </source>
</evidence>
<feature type="transmembrane region" description="Helical" evidence="1">
    <location>
        <begin position="183"/>
        <end position="202"/>
    </location>
</feature>
<feature type="transmembrane region" description="Helical" evidence="1">
    <location>
        <begin position="300"/>
        <end position="318"/>
    </location>
</feature>
<feature type="transmembrane region" description="Helical" evidence="1">
    <location>
        <begin position="511"/>
        <end position="528"/>
    </location>
</feature>
<feature type="transmembrane region" description="Helical" evidence="1">
    <location>
        <begin position="268"/>
        <end position="288"/>
    </location>
</feature>
<name>A0ABY5BM24_9LACO</name>
<accession>A0ABY5BM24</accession>
<keyword evidence="1" id="KW-1133">Transmembrane helix</keyword>
<feature type="transmembrane region" description="Helical" evidence="1">
    <location>
        <begin position="89"/>
        <end position="111"/>
    </location>
</feature>
<keyword evidence="4" id="KW-1185">Reference proteome</keyword>
<feature type="transmembrane region" description="Helical" evidence="1">
    <location>
        <begin position="145"/>
        <end position="163"/>
    </location>
</feature>
<feature type="transmembrane region" description="Helical" evidence="1">
    <location>
        <begin position="117"/>
        <end position="138"/>
    </location>
</feature>
<dbReference type="RefSeq" id="WP_252749636.1">
    <property type="nucleotide sequence ID" value="NZ_CP097116.1"/>
</dbReference>
<feature type="transmembrane region" description="Helical" evidence="1">
    <location>
        <begin position="330"/>
        <end position="351"/>
    </location>
</feature>
<feature type="signal peptide" evidence="2">
    <location>
        <begin position="1"/>
        <end position="18"/>
    </location>
</feature>
<dbReference type="PANTHER" id="PTHR38454">
    <property type="entry name" value="INTEGRAL MEMBRANE PROTEIN-RELATED"/>
    <property type="match status" value="1"/>
</dbReference>